<dbReference type="PANTHER" id="PTHR31212:SF4">
    <property type="entry name" value="ALPHA-KETOGLUTARATE-DEPENDENT DIOXYGENASE ALKB HOMOLOG 3"/>
    <property type="match status" value="1"/>
</dbReference>
<dbReference type="SUPFAM" id="SSF51197">
    <property type="entry name" value="Clavaminate synthase-like"/>
    <property type="match status" value="1"/>
</dbReference>
<comment type="caution">
    <text evidence="10">The sequence shown here is derived from an EMBL/GenBank/DDBJ whole genome shotgun (WGS) entry which is preliminary data.</text>
</comment>
<dbReference type="AlphaFoldDB" id="A0A917LTA7"/>
<reference evidence="10" key="2">
    <citation type="submission" date="2020-09" db="EMBL/GenBank/DDBJ databases">
        <authorList>
            <person name="Sun Q."/>
            <person name="Zhou Y."/>
        </authorList>
    </citation>
    <scope>NUCLEOTIDE SEQUENCE</scope>
    <source>
        <strain evidence="10">CGMCC 1.12751</strain>
    </source>
</reference>
<feature type="domain" description="Fe2OG dioxygenase" evidence="9">
    <location>
        <begin position="102"/>
        <end position="200"/>
    </location>
</feature>
<accession>A0A917LTA7</accession>
<evidence type="ECO:0000256" key="6">
    <source>
        <dbReference type="ARBA" id="ARBA00023002"/>
    </source>
</evidence>
<evidence type="ECO:0000256" key="8">
    <source>
        <dbReference type="ARBA" id="ARBA00023204"/>
    </source>
</evidence>
<keyword evidence="2" id="KW-0479">Metal-binding</keyword>
<evidence type="ECO:0000256" key="7">
    <source>
        <dbReference type="ARBA" id="ARBA00023004"/>
    </source>
</evidence>
<dbReference type="FunFam" id="2.60.120.590:FF:000004">
    <property type="entry name" value="DNA oxidative demethylase ALKBH2"/>
    <property type="match status" value="1"/>
</dbReference>
<gene>
    <name evidence="10" type="ORF">GCM10010976_26350</name>
</gene>
<dbReference type="Gene3D" id="2.60.120.590">
    <property type="entry name" value="Alpha-ketoglutarate-dependent dioxygenase AlkB-like"/>
    <property type="match status" value="1"/>
</dbReference>
<evidence type="ECO:0000313" key="11">
    <source>
        <dbReference type="Proteomes" id="UP000625976"/>
    </source>
</evidence>
<evidence type="ECO:0000256" key="2">
    <source>
        <dbReference type="ARBA" id="ARBA00022723"/>
    </source>
</evidence>
<keyword evidence="3" id="KW-0227">DNA damage</keyword>
<evidence type="ECO:0000256" key="5">
    <source>
        <dbReference type="ARBA" id="ARBA00022964"/>
    </source>
</evidence>
<dbReference type="RefSeq" id="WP_188465623.1">
    <property type="nucleotide sequence ID" value="NZ_BMFQ01000003.1"/>
</dbReference>
<keyword evidence="11" id="KW-1185">Reference proteome</keyword>
<keyword evidence="5" id="KW-0223">Dioxygenase</keyword>
<evidence type="ECO:0000256" key="1">
    <source>
        <dbReference type="ARBA" id="ARBA00001954"/>
    </source>
</evidence>
<protein>
    <submittedName>
        <fullName evidence="10">Alkylated DNA repair protein</fullName>
    </submittedName>
</protein>
<proteinExistence type="predicted"/>
<dbReference type="PANTHER" id="PTHR31212">
    <property type="entry name" value="ALPHA-KETOGLUTARATE-DEPENDENT DIOXYGENASE ALKB HOMOLOG 3"/>
    <property type="match status" value="1"/>
</dbReference>
<dbReference type="PROSITE" id="PS51471">
    <property type="entry name" value="FE2OG_OXY"/>
    <property type="match status" value="1"/>
</dbReference>
<dbReference type="InterPro" id="IPR005123">
    <property type="entry name" value="Oxoglu/Fe-dep_dioxygenase_dom"/>
</dbReference>
<dbReference type="Pfam" id="PF13532">
    <property type="entry name" value="2OG-FeII_Oxy_2"/>
    <property type="match status" value="1"/>
</dbReference>
<dbReference type="Proteomes" id="UP000625976">
    <property type="component" value="Unassembled WGS sequence"/>
</dbReference>
<dbReference type="GO" id="GO:0140097">
    <property type="term" value="F:catalytic activity, acting on DNA"/>
    <property type="evidence" value="ECO:0007669"/>
    <property type="project" value="UniProtKB-ARBA"/>
</dbReference>
<keyword evidence="8" id="KW-0234">DNA repair</keyword>
<keyword evidence="4" id="KW-0460">Magnesium</keyword>
<organism evidence="10 11">
    <name type="scientific">Bizionia arctica</name>
    <dbReference type="NCBI Taxonomy" id="1495645"/>
    <lineage>
        <taxon>Bacteria</taxon>
        <taxon>Pseudomonadati</taxon>
        <taxon>Bacteroidota</taxon>
        <taxon>Flavobacteriia</taxon>
        <taxon>Flavobacteriales</taxon>
        <taxon>Flavobacteriaceae</taxon>
        <taxon>Bizionia</taxon>
    </lineage>
</organism>
<dbReference type="EMBL" id="BMFQ01000003">
    <property type="protein sequence ID" value="GGG54099.1"/>
    <property type="molecule type" value="Genomic_DNA"/>
</dbReference>
<comment type="cofactor">
    <cofactor evidence="1">
        <name>Fe(2+)</name>
        <dbReference type="ChEBI" id="CHEBI:29033"/>
    </cofactor>
</comment>
<keyword evidence="6" id="KW-0560">Oxidoreductase</keyword>
<dbReference type="GO" id="GO:0016705">
    <property type="term" value="F:oxidoreductase activity, acting on paired donors, with incorporation or reduction of molecular oxygen"/>
    <property type="evidence" value="ECO:0007669"/>
    <property type="project" value="UniProtKB-ARBA"/>
</dbReference>
<dbReference type="GO" id="GO:0051213">
    <property type="term" value="F:dioxygenase activity"/>
    <property type="evidence" value="ECO:0007669"/>
    <property type="project" value="UniProtKB-KW"/>
</dbReference>
<dbReference type="GO" id="GO:0032451">
    <property type="term" value="F:demethylase activity"/>
    <property type="evidence" value="ECO:0007669"/>
    <property type="project" value="UniProtKB-ARBA"/>
</dbReference>
<dbReference type="GO" id="GO:0006307">
    <property type="term" value="P:DNA alkylation repair"/>
    <property type="evidence" value="ECO:0007669"/>
    <property type="project" value="InterPro"/>
</dbReference>
<evidence type="ECO:0000256" key="3">
    <source>
        <dbReference type="ARBA" id="ARBA00022763"/>
    </source>
</evidence>
<evidence type="ECO:0000256" key="4">
    <source>
        <dbReference type="ARBA" id="ARBA00022842"/>
    </source>
</evidence>
<dbReference type="GO" id="GO:0046872">
    <property type="term" value="F:metal ion binding"/>
    <property type="evidence" value="ECO:0007669"/>
    <property type="project" value="UniProtKB-KW"/>
</dbReference>
<evidence type="ECO:0000259" key="9">
    <source>
        <dbReference type="PROSITE" id="PS51471"/>
    </source>
</evidence>
<dbReference type="InterPro" id="IPR032854">
    <property type="entry name" value="ALKBH3"/>
</dbReference>
<name>A0A917LTA7_9FLAO</name>
<sequence>MMDLFSTEKTIFNLPQAELIYFPQFYTQMEASSFFHTLMEQTLWQQDQITLFGKTHKQPRLTALYAETNRPYSYSGITMTPHPFNDILLKIKQDVEAISKHTFNSVLLNLYRDGNDSNGWHADNEKELGSNPVIASVSFGATRNFKFKHRTLKQENHKLELKHGSLLLMKGEMQKYWLHQIPKTLKPTEKRINLTFRYIA</sequence>
<dbReference type="InterPro" id="IPR037151">
    <property type="entry name" value="AlkB-like_sf"/>
</dbReference>
<reference evidence="10" key="1">
    <citation type="journal article" date="2014" name="Int. J. Syst. Evol. Microbiol.">
        <title>Complete genome sequence of Corynebacterium casei LMG S-19264T (=DSM 44701T), isolated from a smear-ripened cheese.</title>
        <authorList>
            <consortium name="US DOE Joint Genome Institute (JGI-PGF)"/>
            <person name="Walter F."/>
            <person name="Albersmeier A."/>
            <person name="Kalinowski J."/>
            <person name="Ruckert C."/>
        </authorList>
    </citation>
    <scope>NUCLEOTIDE SEQUENCE</scope>
    <source>
        <strain evidence="10">CGMCC 1.12751</strain>
    </source>
</reference>
<keyword evidence="7" id="KW-0408">Iron</keyword>
<dbReference type="InterPro" id="IPR027450">
    <property type="entry name" value="AlkB-like"/>
</dbReference>
<dbReference type="GO" id="GO:0016787">
    <property type="term" value="F:hydrolase activity"/>
    <property type="evidence" value="ECO:0007669"/>
    <property type="project" value="UniProtKB-ARBA"/>
</dbReference>
<evidence type="ECO:0000313" key="10">
    <source>
        <dbReference type="EMBL" id="GGG54099.1"/>
    </source>
</evidence>